<protein>
    <submittedName>
        <fullName evidence="1">Uncharacterized protein</fullName>
    </submittedName>
</protein>
<sequence>MNKIDFPIEFLVGDTIEQTLKITIRTSDAALPDDMERLSNLLNAFGNVVEGGGFPRAGISPNNSTVKVTAITPPDALSLAYVWKAVNLDWRFINVLRNALLIFSQIHLPLQSLHIIDITEGTKPIQKMLMPLTGYFQEGWYPEISSLLRFKVIFEGRNIDEDEKMRRLLIDFESPLASNIVDMVIDRIEPWADVVFGGFASEASELMAGTCLIVDMDCNQFDEYTLECVVYEFCGAETAWNPLINMLGSIDYNIAKISHICIE</sequence>
<reference evidence="1" key="1">
    <citation type="submission" date="2018-06" db="EMBL/GenBank/DDBJ databases">
        <authorList>
            <person name="Zhirakovskaya E."/>
        </authorList>
    </citation>
    <scope>NUCLEOTIDE SEQUENCE</scope>
</reference>
<dbReference type="AlphaFoldDB" id="A0A3B0X480"/>
<dbReference type="EMBL" id="UOFH01000076">
    <property type="protein sequence ID" value="VAW59410.1"/>
    <property type="molecule type" value="Genomic_DNA"/>
</dbReference>
<accession>A0A3B0X480</accession>
<organism evidence="1">
    <name type="scientific">hydrothermal vent metagenome</name>
    <dbReference type="NCBI Taxonomy" id="652676"/>
    <lineage>
        <taxon>unclassified sequences</taxon>
        <taxon>metagenomes</taxon>
        <taxon>ecological metagenomes</taxon>
    </lineage>
</organism>
<name>A0A3B0X480_9ZZZZ</name>
<gene>
    <name evidence="1" type="ORF">MNBD_GAMMA08-2502</name>
</gene>
<evidence type="ECO:0000313" key="1">
    <source>
        <dbReference type="EMBL" id="VAW59410.1"/>
    </source>
</evidence>
<proteinExistence type="predicted"/>